<comment type="caution">
    <text evidence="1">The sequence shown here is derived from an EMBL/GenBank/DDBJ whole genome shotgun (WGS) entry which is preliminary data.</text>
</comment>
<proteinExistence type="predicted"/>
<protein>
    <submittedName>
        <fullName evidence="1">Uncharacterized protein</fullName>
    </submittedName>
</protein>
<evidence type="ECO:0000313" key="1">
    <source>
        <dbReference type="EMBL" id="KAJ0010241.1"/>
    </source>
</evidence>
<accession>A0ACC0X6H0</accession>
<dbReference type="Proteomes" id="UP001163603">
    <property type="component" value="Chromosome 14"/>
</dbReference>
<gene>
    <name evidence="1" type="ORF">Pint_34444</name>
</gene>
<name>A0ACC0X6H0_9ROSI</name>
<sequence>MAESSHSPHLAPRFHRPMIPSPGVRSKDVTISSEPPVSARIFIPKVSDPNQKFPLLFLVHGGGFCGMSAFAPRYHLFCNTVSAQAGAIIVSVEYGLFPDRPIPACYEDSWAALQSGGVPLSAGGNISHTLAFRVGSIGLPGVKVVGMILVHPYFGGTEDDEMWLFMCPNNGGLQDPRLKPPAEDLAKLGCERVLIFVAEKDHLNVVGKNYHEDLKKSGWGGRVELFESHGEEHVFHMDNPKSEKAVEVTNKFVSFMKQD</sequence>
<keyword evidence="2" id="KW-1185">Reference proteome</keyword>
<organism evidence="1 2">
    <name type="scientific">Pistacia integerrima</name>
    <dbReference type="NCBI Taxonomy" id="434235"/>
    <lineage>
        <taxon>Eukaryota</taxon>
        <taxon>Viridiplantae</taxon>
        <taxon>Streptophyta</taxon>
        <taxon>Embryophyta</taxon>
        <taxon>Tracheophyta</taxon>
        <taxon>Spermatophyta</taxon>
        <taxon>Magnoliopsida</taxon>
        <taxon>eudicotyledons</taxon>
        <taxon>Gunneridae</taxon>
        <taxon>Pentapetalae</taxon>
        <taxon>rosids</taxon>
        <taxon>malvids</taxon>
        <taxon>Sapindales</taxon>
        <taxon>Anacardiaceae</taxon>
        <taxon>Pistacia</taxon>
    </lineage>
</organism>
<dbReference type="EMBL" id="CM047749">
    <property type="protein sequence ID" value="KAJ0010241.1"/>
    <property type="molecule type" value="Genomic_DNA"/>
</dbReference>
<reference evidence="2" key="1">
    <citation type="journal article" date="2023" name="G3 (Bethesda)">
        <title>Genome assembly and association tests identify interacting loci associated with vigor, precocity, and sex in interspecific pistachio rootstocks.</title>
        <authorList>
            <person name="Palmer W."/>
            <person name="Jacygrad E."/>
            <person name="Sagayaradj S."/>
            <person name="Cavanaugh K."/>
            <person name="Han R."/>
            <person name="Bertier L."/>
            <person name="Beede B."/>
            <person name="Kafkas S."/>
            <person name="Golino D."/>
            <person name="Preece J."/>
            <person name="Michelmore R."/>
        </authorList>
    </citation>
    <scope>NUCLEOTIDE SEQUENCE [LARGE SCALE GENOMIC DNA]</scope>
</reference>
<evidence type="ECO:0000313" key="2">
    <source>
        <dbReference type="Proteomes" id="UP001163603"/>
    </source>
</evidence>